<name>A0A914CLU2_9BILA</name>
<dbReference type="WBParaSite" id="ACRNAN_scaffold1222.g8676.t1">
    <property type="protein sequence ID" value="ACRNAN_scaffold1222.g8676.t1"/>
    <property type="gene ID" value="ACRNAN_scaffold1222.g8676"/>
</dbReference>
<reference evidence="2" key="1">
    <citation type="submission" date="2022-11" db="UniProtKB">
        <authorList>
            <consortium name="WormBaseParasite"/>
        </authorList>
    </citation>
    <scope>IDENTIFICATION</scope>
</reference>
<evidence type="ECO:0000313" key="2">
    <source>
        <dbReference type="WBParaSite" id="ACRNAN_scaffold1222.g8676.t1"/>
    </source>
</evidence>
<keyword evidence="1" id="KW-1185">Reference proteome</keyword>
<dbReference type="AlphaFoldDB" id="A0A914CLU2"/>
<organism evidence="1 2">
    <name type="scientific">Acrobeloides nanus</name>
    <dbReference type="NCBI Taxonomy" id="290746"/>
    <lineage>
        <taxon>Eukaryota</taxon>
        <taxon>Metazoa</taxon>
        <taxon>Ecdysozoa</taxon>
        <taxon>Nematoda</taxon>
        <taxon>Chromadorea</taxon>
        <taxon>Rhabditida</taxon>
        <taxon>Tylenchina</taxon>
        <taxon>Cephalobomorpha</taxon>
        <taxon>Cephaloboidea</taxon>
        <taxon>Cephalobidae</taxon>
        <taxon>Acrobeloides</taxon>
    </lineage>
</organism>
<sequence>MSKLHKRDHQHQLLAKDIYCCFKIMHIKTATNIVVYIETLQLTATISYIITRAAVHGLDAQVLSKNMLCLA</sequence>
<evidence type="ECO:0000313" key="1">
    <source>
        <dbReference type="Proteomes" id="UP000887540"/>
    </source>
</evidence>
<protein>
    <submittedName>
        <fullName evidence="2">Uncharacterized protein</fullName>
    </submittedName>
</protein>
<proteinExistence type="predicted"/>
<accession>A0A914CLU2</accession>
<dbReference type="Proteomes" id="UP000887540">
    <property type="component" value="Unplaced"/>
</dbReference>